<comment type="caution">
    <text evidence="8">The sequence shown here is derived from an EMBL/GenBank/DDBJ whole genome shotgun (WGS) entry which is preliminary data.</text>
</comment>
<dbReference type="NCBIfam" id="TIGR03061">
    <property type="entry name" value="pip_yhgE_Nterm"/>
    <property type="match status" value="1"/>
</dbReference>
<evidence type="ECO:0000313" key="9">
    <source>
        <dbReference type="Proteomes" id="UP000029844"/>
    </source>
</evidence>
<accession>A0A099WF22</accession>
<feature type="transmembrane region" description="Helical" evidence="5">
    <location>
        <begin position="701"/>
        <end position="718"/>
    </location>
</feature>
<protein>
    <submittedName>
        <fullName evidence="8">Phage infection protein</fullName>
    </submittedName>
</protein>
<evidence type="ECO:0000256" key="1">
    <source>
        <dbReference type="ARBA" id="ARBA00004141"/>
    </source>
</evidence>
<dbReference type="OrthoDB" id="9811483at2"/>
<dbReference type="PANTHER" id="PTHR43077:SF10">
    <property type="entry name" value="TRANSPORT PERMEASE PROTEIN"/>
    <property type="match status" value="1"/>
</dbReference>
<dbReference type="NCBIfam" id="TIGR03062">
    <property type="entry name" value="pip_yhgE_Cterm"/>
    <property type="match status" value="1"/>
</dbReference>
<gene>
    <name evidence="8" type="ORF">EP57_01705</name>
</gene>
<name>A0A099WF22_9LIST</name>
<feature type="domain" description="ABC-2 type transporter transmembrane" evidence="6">
    <location>
        <begin position="726"/>
        <end position="843"/>
    </location>
</feature>
<dbReference type="InterPro" id="IPR017500">
    <property type="entry name" value="Phage_infect_YhgE_N"/>
</dbReference>
<dbReference type="Proteomes" id="UP000029844">
    <property type="component" value="Unassembled WGS sequence"/>
</dbReference>
<dbReference type="Pfam" id="PF01061">
    <property type="entry name" value="ABC2_membrane"/>
    <property type="match status" value="1"/>
</dbReference>
<reference evidence="8 9" key="1">
    <citation type="submission" date="2014-05" db="EMBL/GenBank/DDBJ databases">
        <title>Novel Listeriaceae from food processing environments.</title>
        <authorList>
            <person name="den Bakker H.C."/>
        </authorList>
    </citation>
    <scope>NUCLEOTIDE SEQUENCE [LARGE SCALE GENOMIC DNA]</scope>
    <source>
        <strain evidence="8 9">FSL A5-0281</strain>
    </source>
</reference>
<evidence type="ECO:0000259" key="6">
    <source>
        <dbReference type="Pfam" id="PF01061"/>
    </source>
</evidence>
<comment type="subcellular location">
    <subcellularLocation>
        <location evidence="1">Membrane</location>
        <topology evidence="1">Multi-pass membrane protein</topology>
    </subcellularLocation>
</comment>
<dbReference type="RefSeq" id="WP_036083660.1">
    <property type="nucleotide sequence ID" value="NZ_CBCSHQ010000022.1"/>
</dbReference>
<proteinExistence type="predicted"/>
<dbReference type="Pfam" id="PF12698">
    <property type="entry name" value="ABC2_membrane_3"/>
    <property type="match status" value="1"/>
</dbReference>
<keyword evidence="2 5" id="KW-0812">Transmembrane</keyword>
<dbReference type="GeneID" id="58716156"/>
<dbReference type="InterPro" id="IPR013525">
    <property type="entry name" value="ABC2_TM"/>
</dbReference>
<evidence type="ECO:0000256" key="4">
    <source>
        <dbReference type="ARBA" id="ARBA00023136"/>
    </source>
</evidence>
<keyword evidence="9" id="KW-1185">Reference proteome</keyword>
<dbReference type="PANTHER" id="PTHR43077">
    <property type="entry name" value="TRANSPORT PERMEASE YVFS-RELATED"/>
    <property type="match status" value="1"/>
</dbReference>
<organism evidence="8 9">
    <name type="scientific">Listeria booriae</name>
    <dbReference type="NCBI Taxonomy" id="1552123"/>
    <lineage>
        <taxon>Bacteria</taxon>
        <taxon>Bacillati</taxon>
        <taxon>Bacillota</taxon>
        <taxon>Bacilli</taxon>
        <taxon>Bacillales</taxon>
        <taxon>Listeriaceae</taxon>
        <taxon>Listeria</taxon>
    </lineage>
</organism>
<evidence type="ECO:0000256" key="3">
    <source>
        <dbReference type="ARBA" id="ARBA00022989"/>
    </source>
</evidence>
<dbReference type="STRING" id="1552123.EP57_01705"/>
<evidence type="ECO:0000256" key="2">
    <source>
        <dbReference type="ARBA" id="ARBA00022692"/>
    </source>
</evidence>
<feature type="domain" description="ABC-2 type transporter transmembrane" evidence="7">
    <location>
        <begin position="24"/>
        <end position="164"/>
    </location>
</feature>
<feature type="transmembrane region" description="Helical" evidence="5">
    <location>
        <begin position="824"/>
        <end position="841"/>
    </location>
</feature>
<dbReference type="Gene3D" id="3.40.1710.10">
    <property type="entry name" value="abc type-2 transporter like domain"/>
    <property type="match status" value="1"/>
</dbReference>
<feature type="transmembrane region" description="Helical" evidence="5">
    <location>
        <begin position="739"/>
        <end position="766"/>
    </location>
</feature>
<dbReference type="InterPro" id="IPR017501">
    <property type="entry name" value="Phage_infect_YhgE_C"/>
</dbReference>
<dbReference type="EMBL" id="JNFA01000003">
    <property type="protein sequence ID" value="KGL44334.1"/>
    <property type="molecule type" value="Genomic_DNA"/>
</dbReference>
<dbReference type="GO" id="GO:0016020">
    <property type="term" value="C:membrane"/>
    <property type="evidence" value="ECO:0007669"/>
    <property type="project" value="UniProtKB-SubCell"/>
</dbReference>
<dbReference type="AlphaFoldDB" id="A0A099WF22"/>
<feature type="transmembrane region" description="Helical" evidence="5">
    <location>
        <begin position="772"/>
        <end position="793"/>
    </location>
</feature>
<evidence type="ECO:0000313" key="8">
    <source>
        <dbReference type="EMBL" id="KGL44334.1"/>
    </source>
</evidence>
<dbReference type="InterPro" id="IPR051328">
    <property type="entry name" value="T7SS_ABC-Transporter"/>
</dbReference>
<feature type="transmembrane region" description="Helical" evidence="5">
    <location>
        <begin position="853"/>
        <end position="874"/>
    </location>
</feature>
<dbReference type="GO" id="GO:0140359">
    <property type="term" value="F:ABC-type transporter activity"/>
    <property type="evidence" value="ECO:0007669"/>
    <property type="project" value="InterPro"/>
</dbReference>
<feature type="transmembrane region" description="Helical" evidence="5">
    <location>
        <begin position="800"/>
        <end position="818"/>
    </location>
</feature>
<sequence>MKKIWGIFILDWRRLFKAPIALLLVLALVILPSLYAWFNIEALWDPYSNTSGIKVAVVIEDKGAEINVPGKSPQKINVGTELKAQLKKNDSLGWVFTTENKAKEGVKKGDYYAAIFIPADFSKDIVSVVGGNPTKPTINYTVNEKINAIAPKITDKGASTIVDQISNEFVDKVSHSVLSELNQAGIDLEKELPTIRHIKDKVFQVKASMPQIKEMGKQAVILEGKLPDLREKANQVNELSKTMPEINAAASDLLRIEAALPQLDKLGEEVLVLQQKIPEIQQIATDVKTIDANFGTIEKTVNDALGESTKALAIISEAEAALPTVKKIADDGANYAGKVADFSKQVNQSFQTVAPAIKQNLMLLQQVTNNVYALTEQLQNGSIDPEKIVSVIGQIETQLNSASGMLAKQIELLNTLNDTLPDKPLTGFIGDLKAIQQDITKQQQTLANIKEIIQNGEQPTQALLDQLNSEAKKVSDNLTTVIGKYDSDIVPTINAALKTISQDLTKSTDLLNAAKDKLPDIDAILKNANETLRTSQTYLREFQQRLPELRQTLQDATAFINTKLDTVIDGINKAALFYKNDYPAVKVKIHKAGDFIRNDLPTLESEITNAAKLIEQKFPDFEKAVKTAADLSRNELPQFEEAINKAAGRITEFDQSYDMQQIIAFLRNDVEKDSDFIAHPIQLKETKDYPIPNYGSASSPFYTALCLWVGALLLISLLRVDVEVPRGIFNHHHVYFGRLLTFLSIGLAQALIVTLGNIFILGVYIASPLYHVLFSMFISMVFMMIVYTLVSLFNNVGKGMAIILLVLQISGAGGNFPIQVSPPFFQAIYPFLPFTYAVGLIRESVGGIYWPNATHDIIILAIFGISFILIGTLLKKPLDKIIPGLSAKAKKSKLIH</sequence>
<keyword evidence="3 5" id="KW-1133">Transmembrane helix</keyword>
<dbReference type="eggNOG" id="COG1511">
    <property type="taxonomic scope" value="Bacteria"/>
</dbReference>
<keyword evidence="4 5" id="KW-0472">Membrane</keyword>
<evidence type="ECO:0000256" key="5">
    <source>
        <dbReference type="SAM" id="Phobius"/>
    </source>
</evidence>
<evidence type="ECO:0000259" key="7">
    <source>
        <dbReference type="Pfam" id="PF12698"/>
    </source>
</evidence>